<dbReference type="InterPro" id="IPR054579">
    <property type="entry name" value="GCE-like_dom"/>
</dbReference>
<dbReference type="AlphaFoldDB" id="A0A418PXM7"/>
<feature type="domain" description="4-O-methyl-glucuronoyl methylesterase-like" evidence="6">
    <location>
        <begin position="242"/>
        <end position="395"/>
    </location>
</feature>
<dbReference type="Proteomes" id="UP000283522">
    <property type="component" value="Unassembled WGS sequence"/>
</dbReference>
<accession>A0A418PXM7</accession>
<gene>
    <name evidence="7" type="ORF">D0X99_01375</name>
</gene>
<evidence type="ECO:0000313" key="7">
    <source>
        <dbReference type="EMBL" id="RIW18898.1"/>
    </source>
</evidence>
<evidence type="ECO:0000256" key="4">
    <source>
        <dbReference type="SAM" id="MobiDB-lite"/>
    </source>
</evidence>
<dbReference type="Gene3D" id="3.40.50.1820">
    <property type="entry name" value="alpha/beta hydrolase"/>
    <property type="match status" value="1"/>
</dbReference>
<organism evidence="7 8">
    <name type="scientific">Algoriphagus lacus</name>
    <dbReference type="NCBI Taxonomy" id="2056311"/>
    <lineage>
        <taxon>Bacteria</taxon>
        <taxon>Pseudomonadati</taxon>
        <taxon>Bacteroidota</taxon>
        <taxon>Cytophagia</taxon>
        <taxon>Cytophagales</taxon>
        <taxon>Cyclobacteriaceae</taxon>
        <taxon>Algoriphagus</taxon>
    </lineage>
</organism>
<dbReference type="RefSeq" id="WP_119476373.1">
    <property type="nucleotide sequence ID" value="NZ_QXML01000001.1"/>
</dbReference>
<feature type="region of interest" description="Disordered" evidence="4">
    <location>
        <begin position="48"/>
        <end position="78"/>
    </location>
</feature>
<evidence type="ECO:0000256" key="1">
    <source>
        <dbReference type="ARBA" id="ARBA00022487"/>
    </source>
</evidence>
<name>A0A418PXM7_9BACT</name>
<dbReference type="Pfam" id="PF22244">
    <property type="entry name" value="GCE_fung"/>
    <property type="match status" value="1"/>
</dbReference>
<comment type="caution">
    <text evidence="7">The sequence shown here is derived from an EMBL/GenBank/DDBJ whole genome shotgun (WGS) entry which is preliminary data.</text>
</comment>
<reference evidence="7 8" key="1">
    <citation type="submission" date="2018-09" db="EMBL/GenBank/DDBJ databases">
        <authorList>
            <person name="Wang X."/>
            <person name="Du Z."/>
        </authorList>
    </citation>
    <scope>NUCLEOTIDE SEQUENCE [LARGE SCALE GENOMIC DNA]</scope>
    <source>
        <strain evidence="7 8">N3</strain>
    </source>
</reference>
<evidence type="ECO:0000313" key="8">
    <source>
        <dbReference type="Proteomes" id="UP000283522"/>
    </source>
</evidence>
<keyword evidence="8" id="KW-1185">Reference proteome</keyword>
<dbReference type="InterPro" id="IPR029058">
    <property type="entry name" value="AB_hydrolase_fold"/>
</dbReference>
<dbReference type="GO" id="GO:0052689">
    <property type="term" value="F:carboxylic ester hydrolase activity"/>
    <property type="evidence" value="ECO:0007669"/>
    <property type="project" value="UniProtKB-KW"/>
</dbReference>
<evidence type="ECO:0000259" key="6">
    <source>
        <dbReference type="Pfam" id="PF22244"/>
    </source>
</evidence>
<sequence length="446" mass="48735">MKKPLLILFFGAIICLNSFAQLSQQARDSINRLSSEDHQLMMKRLGITSLRPGPSGNPSAPNAANSDESKASPYTGLPDPLIFEDGSTVKNAMDWEKRKAEIAGHFDEEIYGQLPKNIPGVTWLVIQERDSLIGDFPVKVKYLKGQVDNSGFPAIEVAIDLTVTTPATSSKPVSMVLEFGWNFPAGFQRPAQVGPSWQEQVLAQGWGFAIIIPTSFQADSGAGLRAGIIGLVNKGEPRKLNDWGTLRAWAWGASRAMDYLETDPNVDSKRVVIEGLSRYGKAALVAMVDEPRFAMGLIGSSGAGGAKIYRRVFGEQVENLASSGEYHWFTPNFIKYAGPLTPNDLPVDAHEMIALCAPRPVFISVGSPEVEGNWIDAKGMFVAGVHASPVYELLGKKGLPTNEFPPIKTNLDSGEIAFRQHEGGHTVGPNWPYFIEWAKRYFGKEI</sequence>
<keyword evidence="2 5" id="KW-0732">Signal</keyword>
<feature type="signal peptide" evidence="5">
    <location>
        <begin position="1"/>
        <end position="20"/>
    </location>
</feature>
<evidence type="ECO:0000256" key="5">
    <source>
        <dbReference type="SAM" id="SignalP"/>
    </source>
</evidence>
<feature type="compositionally biased region" description="Polar residues" evidence="4">
    <location>
        <begin position="56"/>
        <end position="66"/>
    </location>
</feature>
<dbReference type="SUPFAM" id="SSF53474">
    <property type="entry name" value="alpha/beta-Hydrolases"/>
    <property type="match status" value="1"/>
</dbReference>
<evidence type="ECO:0000256" key="3">
    <source>
        <dbReference type="ARBA" id="ARBA00022801"/>
    </source>
</evidence>
<keyword evidence="3" id="KW-0378">Hydrolase</keyword>
<dbReference type="EMBL" id="QXML01000001">
    <property type="protein sequence ID" value="RIW18898.1"/>
    <property type="molecule type" value="Genomic_DNA"/>
</dbReference>
<protein>
    <submittedName>
        <fullName evidence="7">Acetylxylan esterase</fullName>
    </submittedName>
</protein>
<dbReference type="OrthoDB" id="9809261at2"/>
<keyword evidence="1" id="KW-0719">Serine esterase</keyword>
<proteinExistence type="predicted"/>
<evidence type="ECO:0000256" key="2">
    <source>
        <dbReference type="ARBA" id="ARBA00022729"/>
    </source>
</evidence>
<feature type="chain" id="PRO_5019332798" evidence="5">
    <location>
        <begin position="21"/>
        <end position="446"/>
    </location>
</feature>